<gene>
    <name evidence="2" type="ORF">BGW36DRAFT_371165</name>
</gene>
<dbReference type="Proteomes" id="UP001201262">
    <property type="component" value="Unassembled WGS sequence"/>
</dbReference>
<dbReference type="GeneID" id="70245625"/>
<accession>A0AAD4PYK0</accession>
<evidence type="ECO:0000313" key="2">
    <source>
        <dbReference type="EMBL" id="KAH8701600.1"/>
    </source>
</evidence>
<proteinExistence type="predicted"/>
<keyword evidence="3" id="KW-1185">Reference proteome</keyword>
<reference evidence="2" key="1">
    <citation type="submission" date="2021-12" db="EMBL/GenBank/DDBJ databases">
        <title>Convergent genome expansion in fungi linked to evolution of root-endophyte symbiosis.</title>
        <authorList>
            <consortium name="DOE Joint Genome Institute"/>
            <person name="Ke Y.-H."/>
            <person name="Bonito G."/>
            <person name="Liao H.-L."/>
            <person name="Looney B."/>
            <person name="Rojas-Flechas A."/>
            <person name="Nash J."/>
            <person name="Hameed K."/>
            <person name="Schadt C."/>
            <person name="Martin F."/>
            <person name="Crous P.W."/>
            <person name="Miettinen O."/>
            <person name="Magnuson J.K."/>
            <person name="Labbe J."/>
            <person name="Jacobson D."/>
            <person name="Doktycz M.J."/>
            <person name="Veneault-Fourrey C."/>
            <person name="Kuo A."/>
            <person name="Mondo S."/>
            <person name="Calhoun S."/>
            <person name="Riley R."/>
            <person name="Ohm R."/>
            <person name="LaButti K."/>
            <person name="Andreopoulos B."/>
            <person name="Pangilinan J."/>
            <person name="Nolan M."/>
            <person name="Tritt A."/>
            <person name="Clum A."/>
            <person name="Lipzen A."/>
            <person name="Daum C."/>
            <person name="Barry K."/>
            <person name="Grigoriev I.V."/>
            <person name="Vilgalys R."/>
        </authorList>
    </citation>
    <scope>NUCLEOTIDE SEQUENCE</scope>
    <source>
        <strain evidence="2">PMI_201</strain>
    </source>
</reference>
<comment type="caution">
    <text evidence="2">The sequence shown here is derived from an EMBL/GenBank/DDBJ whole genome shotgun (WGS) entry which is preliminary data.</text>
</comment>
<organism evidence="2 3">
    <name type="scientific">Talaromyces proteolyticus</name>
    <dbReference type="NCBI Taxonomy" id="1131652"/>
    <lineage>
        <taxon>Eukaryota</taxon>
        <taxon>Fungi</taxon>
        <taxon>Dikarya</taxon>
        <taxon>Ascomycota</taxon>
        <taxon>Pezizomycotina</taxon>
        <taxon>Eurotiomycetes</taxon>
        <taxon>Eurotiomycetidae</taxon>
        <taxon>Eurotiales</taxon>
        <taxon>Trichocomaceae</taxon>
        <taxon>Talaromyces</taxon>
        <taxon>Talaromyces sect. Bacilispori</taxon>
    </lineage>
</organism>
<dbReference type="EMBL" id="JAJTJA010000003">
    <property type="protein sequence ID" value="KAH8701600.1"/>
    <property type="molecule type" value="Genomic_DNA"/>
</dbReference>
<evidence type="ECO:0000256" key="1">
    <source>
        <dbReference type="SAM" id="MobiDB-lite"/>
    </source>
</evidence>
<sequence length="211" mass="24134">MGDQFHASTPYGDQQYEPSAGHSTVRTTQSVISNSSSVFNSIPIHQLLPPMHQQIVAMPTAPQQGPDYGRDELISRFLGWELTVDIRGTLSDAKKNGKPIATEWFELCKKLEEDYASKGDACRNFTYDTIWRPMKLENYYNFIKEETAKYYSLEYGRIDWARIDRQDMAEPRKEELLENLVMKGESLAGCVKILKDSFPRISPSTNNPWLG</sequence>
<evidence type="ECO:0000313" key="3">
    <source>
        <dbReference type="Proteomes" id="UP001201262"/>
    </source>
</evidence>
<dbReference type="RefSeq" id="XP_046074976.1">
    <property type="nucleotide sequence ID" value="XM_046215338.1"/>
</dbReference>
<name>A0AAD4PYK0_9EURO</name>
<protein>
    <submittedName>
        <fullName evidence="2">Uncharacterized protein</fullName>
    </submittedName>
</protein>
<dbReference type="AlphaFoldDB" id="A0AAD4PYK0"/>
<feature type="region of interest" description="Disordered" evidence="1">
    <location>
        <begin position="1"/>
        <end position="28"/>
    </location>
</feature>